<dbReference type="SUPFAM" id="SSF55874">
    <property type="entry name" value="ATPase domain of HSP90 chaperone/DNA topoisomerase II/histidine kinase"/>
    <property type="match status" value="1"/>
</dbReference>
<evidence type="ECO:0000313" key="7">
    <source>
        <dbReference type="Proteomes" id="UP000033448"/>
    </source>
</evidence>
<name>A0A0F0L0Y1_9MICO</name>
<reference evidence="6 7" key="1">
    <citation type="submission" date="2015-02" db="EMBL/GenBank/DDBJ databases">
        <title>Draft genome sequences of ten Microbacterium spp. with emphasis on heavy metal contaminated environments.</title>
        <authorList>
            <person name="Corretto E."/>
        </authorList>
    </citation>
    <scope>NUCLEOTIDE SEQUENCE [LARGE SCALE GENOMIC DNA]</scope>
    <source>
        <strain evidence="6 7">DSM 23848</strain>
    </source>
</reference>
<keyword evidence="2 6" id="KW-0418">Kinase</keyword>
<keyword evidence="3" id="KW-0902">Two-component regulatory system</keyword>
<comment type="caution">
    <text evidence="6">The sequence shown here is derived from an EMBL/GenBank/DDBJ whole genome shotgun (WGS) entry which is preliminary data.</text>
</comment>
<evidence type="ECO:0000256" key="4">
    <source>
        <dbReference type="SAM" id="Phobius"/>
    </source>
</evidence>
<evidence type="ECO:0000256" key="1">
    <source>
        <dbReference type="ARBA" id="ARBA00022679"/>
    </source>
</evidence>
<organism evidence="6 7">
    <name type="scientific">Microbacterium azadirachtae</name>
    <dbReference type="NCBI Taxonomy" id="582680"/>
    <lineage>
        <taxon>Bacteria</taxon>
        <taxon>Bacillati</taxon>
        <taxon>Actinomycetota</taxon>
        <taxon>Actinomycetes</taxon>
        <taxon>Micrococcales</taxon>
        <taxon>Microbacteriaceae</taxon>
        <taxon>Microbacterium</taxon>
    </lineage>
</organism>
<feature type="transmembrane region" description="Helical" evidence="4">
    <location>
        <begin position="165"/>
        <end position="182"/>
    </location>
</feature>
<feature type="transmembrane region" description="Helical" evidence="4">
    <location>
        <begin position="194"/>
        <end position="214"/>
    </location>
</feature>
<evidence type="ECO:0000259" key="5">
    <source>
        <dbReference type="Pfam" id="PF07730"/>
    </source>
</evidence>
<keyword evidence="4" id="KW-0812">Transmembrane</keyword>
<evidence type="ECO:0000256" key="2">
    <source>
        <dbReference type="ARBA" id="ARBA00022777"/>
    </source>
</evidence>
<dbReference type="PANTHER" id="PTHR24421:SF63">
    <property type="entry name" value="SENSOR HISTIDINE KINASE DESK"/>
    <property type="match status" value="1"/>
</dbReference>
<dbReference type="InterPro" id="IPR050482">
    <property type="entry name" value="Sensor_HK_TwoCompSys"/>
</dbReference>
<dbReference type="InterPro" id="IPR036890">
    <property type="entry name" value="HATPase_C_sf"/>
</dbReference>
<evidence type="ECO:0000256" key="3">
    <source>
        <dbReference type="ARBA" id="ARBA00023012"/>
    </source>
</evidence>
<dbReference type="Proteomes" id="UP000033448">
    <property type="component" value="Unassembled WGS sequence"/>
</dbReference>
<dbReference type="PATRIC" id="fig|582680.7.peg.857"/>
<dbReference type="EC" id="2.7.13.3" evidence="6"/>
<proteinExistence type="predicted"/>
<dbReference type="GO" id="GO:0000155">
    <property type="term" value="F:phosphorelay sensor kinase activity"/>
    <property type="evidence" value="ECO:0007669"/>
    <property type="project" value="InterPro"/>
</dbReference>
<evidence type="ECO:0000313" key="6">
    <source>
        <dbReference type="EMBL" id="KJL26773.1"/>
    </source>
</evidence>
<dbReference type="GO" id="GO:0046983">
    <property type="term" value="F:protein dimerization activity"/>
    <property type="evidence" value="ECO:0007669"/>
    <property type="project" value="InterPro"/>
</dbReference>
<protein>
    <submittedName>
        <fullName evidence="6">Sensor histidine kinase DesK</fullName>
        <ecNumber evidence="6">2.7.13.3</ecNumber>
    </submittedName>
</protein>
<feature type="transmembrane region" description="Helical" evidence="4">
    <location>
        <begin position="129"/>
        <end position="153"/>
    </location>
</feature>
<dbReference type="RefSeq" id="WP_052674175.1">
    <property type="nucleotide sequence ID" value="NZ_JYIT01000061.1"/>
</dbReference>
<dbReference type="OrthoDB" id="5241784at2"/>
<keyword evidence="1 6" id="KW-0808">Transferase</keyword>
<gene>
    <name evidence="6" type="primary">desK_4</name>
    <name evidence="6" type="ORF">RL72_00829</name>
</gene>
<dbReference type="Gene3D" id="3.30.565.10">
    <property type="entry name" value="Histidine kinase-like ATPase, C-terminal domain"/>
    <property type="match status" value="1"/>
</dbReference>
<feature type="domain" description="Signal transduction histidine kinase subgroup 3 dimerisation and phosphoacceptor" evidence="5">
    <location>
        <begin position="235"/>
        <end position="299"/>
    </location>
</feature>
<dbReference type="Gene3D" id="1.20.5.1930">
    <property type="match status" value="1"/>
</dbReference>
<dbReference type="InterPro" id="IPR011712">
    <property type="entry name" value="Sig_transdc_His_kin_sub3_dim/P"/>
</dbReference>
<feature type="transmembrane region" description="Helical" evidence="4">
    <location>
        <begin position="93"/>
        <end position="117"/>
    </location>
</feature>
<keyword evidence="4" id="KW-1133">Transmembrane helix</keyword>
<dbReference type="CDD" id="cd16917">
    <property type="entry name" value="HATPase_UhpB-NarQ-NarX-like"/>
    <property type="match status" value="1"/>
</dbReference>
<feature type="transmembrane region" description="Helical" evidence="4">
    <location>
        <begin position="65"/>
        <end position="86"/>
    </location>
</feature>
<accession>A0A0F0L0Y1</accession>
<keyword evidence="4" id="KW-0472">Membrane</keyword>
<dbReference type="GO" id="GO:0016020">
    <property type="term" value="C:membrane"/>
    <property type="evidence" value="ECO:0007669"/>
    <property type="project" value="InterPro"/>
</dbReference>
<dbReference type="PANTHER" id="PTHR24421">
    <property type="entry name" value="NITRATE/NITRITE SENSOR PROTEIN NARX-RELATED"/>
    <property type="match status" value="1"/>
</dbReference>
<dbReference type="Pfam" id="PF07730">
    <property type="entry name" value="HisKA_3"/>
    <property type="match status" value="1"/>
</dbReference>
<dbReference type="AlphaFoldDB" id="A0A0F0L0Y1"/>
<dbReference type="EMBL" id="JYIT01000061">
    <property type="protein sequence ID" value="KJL26773.1"/>
    <property type="molecule type" value="Genomic_DNA"/>
</dbReference>
<sequence>MTDDVCDEQGAAAAAARPARREHRFGLLGRIGIGEGGFLDAPSLDGVTGWPRLRLTLGAPGAKRWYPGALISQLFIVGFILVPLLTQLPAPASWFWGLGVIVYGALFTVSFPIAMALPDRWRWVPPAGLLLLSLPFLLVLGPDLSGLWTYVAVSAAMCFGGDRRAVFSVFGLSAVAFVINLIDGALQPSNTPPWTMPLIILSIGTLMAAFTRNLQTLSQLRRTQKELATVAVEEERNRVARDMHDILGHSLSAIALKADLAAKLSERDPAAASAEIHEVQTLARATLSDMRAVVSGYRQVRIASELASLRTLLPAAGITAHLPTTTDEVPERNRELFGWALREAATNVIRHAGAENCWVTLAPGRITVEDDGIGPAARSPEAAGGTGLHGLAERASDAGGALTIGRSRRGGFLLEVTA</sequence>
<keyword evidence="7" id="KW-1185">Reference proteome</keyword>